<protein>
    <submittedName>
        <fullName evidence="2">Outer membrane lipoprotein-sorting protein</fullName>
    </submittedName>
</protein>
<evidence type="ECO:0000313" key="3">
    <source>
        <dbReference type="Proteomes" id="UP000549695"/>
    </source>
</evidence>
<feature type="region of interest" description="Disordered" evidence="1">
    <location>
        <begin position="253"/>
        <end position="274"/>
    </location>
</feature>
<dbReference type="SUPFAM" id="SSF89392">
    <property type="entry name" value="Prokaryotic lipoproteins and lipoprotein localization factors"/>
    <property type="match status" value="1"/>
</dbReference>
<feature type="region of interest" description="Disordered" evidence="1">
    <location>
        <begin position="84"/>
        <end position="114"/>
    </location>
</feature>
<comment type="caution">
    <text evidence="2">The sequence shown here is derived from an EMBL/GenBank/DDBJ whole genome shotgun (WGS) entry which is preliminary data.</text>
</comment>
<dbReference type="GeneID" id="98055120"/>
<evidence type="ECO:0000256" key="1">
    <source>
        <dbReference type="SAM" id="MobiDB-lite"/>
    </source>
</evidence>
<keyword evidence="2" id="KW-0449">Lipoprotein</keyword>
<gene>
    <name evidence="2" type="ORF">HDA37_005484</name>
</gene>
<dbReference type="AlphaFoldDB" id="A0A852W8G3"/>
<dbReference type="InterPro" id="IPR029046">
    <property type="entry name" value="LolA/LolB/LppX"/>
</dbReference>
<dbReference type="PANTHER" id="PTHR37507:SF2">
    <property type="entry name" value="SPORULATION PROTEIN YDCC"/>
    <property type="match status" value="1"/>
</dbReference>
<feature type="region of interest" description="Disordered" evidence="1">
    <location>
        <begin position="293"/>
        <end position="320"/>
    </location>
</feature>
<accession>A0A852W8G3</accession>
<dbReference type="InterPro" id="IPR052944">
    <property type="entry name" value="Sporulation_related"/>
</dbReference>
<name>A0A852W8G3_PSEA5</name>
<evidence type="ECO:0000313" key="2">
    <source>
        <dbReference type="EMBL" id="NYG05199.1"/>
    </source>
</evidence>
<dbReference type="Gene3D" id="2.50.20.10">
    <property type="entry name" value="Lipoprotein localisation LolA/LolB/LppX"/>
    <property type="match status" value="1"/>
</dbReference>
<reference evidence="2 3" key="1">
    <citation type="submission" date="2020-07" db="EMBL/GenBank/DDBJ databases">
        <title>Sequencing the genomes of 1000 actinobacteria strains.</title>
        <authorList>
            <person name="Klenk H.-P."/>
        </authorList>
    </citation>
    <scope>NUCLEOTIDE SEQUENCE [LARGE SCALE GENOMIC DNA]</scope>
    <source>
        <strain evidence="2 3">DSM 44749</strain>
    </source>
</reference>
<proteinExistence type="predicted"/>
<organism evidence="2 3">
    <name type="scientific">Pseudonocardia alni</name>
    <name type="common">Amycolata alni</name>
    <dbReference type="NCBI Taxonomy" id="33907"/>
    <lineage>
        <taxon>Bacteria</taxon>
        <taxon>Bacillati</taxon>
        <taxon>Actinomycetota</taxon>
        <taxon>Actinomycetes</taxon>
        <taxon>Pseudonocardiales</taxon>
        <taxon>Pseudonocardiaceae</taxon>
        <taxon>Pseudonocardia</taxon>
    </lineage>
</organism>
<sequence>MTSASRLRRGGIAVVLAAALAVALTASLSAGLLTTRASAAPELPPVTPEQLVASVVAAEPVALAGTVAVDNRLGLPAVPGLPSDGLTDGTSTARVWSDGTGDGRLAVPSDDGERTYVRDGATTWAYDSTDRTATRFPSRGHTPDADAAKDPAEVARTVVARLGATSVLRVDGTTEVAGRPAYTLVLAPEPGERTVLREVRAAVDAQTRTPLELTVLGAGTDPVLRIGFDDVTFGPQDSALFTFTPPPGATVRDGTAGTVEQPGPGGPGGTPARAAAPTVVGEGWDTVVVGRVPQRSGDQRGPDLSGLGTPVSGPWGSGREITTNAGSAILAGDGRVAAGAVGPDVLGEALAR</sequence>
<dbReference type="EMBL" id="JACCCZ010000001">
    <property type="protein sequence ID" value="NYG05199.1"/>
    <property type="molecule type" value="Genomic_DNA"/>
</dbReference>
<dbReference type="RefSeq" id="WP_179762675.1">
    <property type="nucleotide sequence ID" value="NZ_BAAAJZ010000011.1"/>
</dbReference>
<dbReference type="Proteomes" id="UP000549695">
    <property type="component" value="Unassembled WGS sequence"/>
</dbReference>
<dbReference type="PANTHER" id="PTHR37507">
    <property type="entry name" value="SPORULATION PROTEIN YDCC"/>
    <property type="match status" value="1"/>
</dbReference>
<keyword evidence="3" id="KW-1185">Reference proteome</keyword>